<comment type="caution">
    <text evidence="2">The sequence shown here is derived from an EMBL/GenBank/DDBJ whole genome shotgun (WGS) entry which is preliminary data.</text>
</comment>
<evidence type="ECO:0000313" key="2">
    <source>
        <dbReference type="EMBL" id="MCP3056601.1"/>
    </source>
</evidence>
<evidence type="ECO:0000313" key="3">
    <source>
        <dbReference type="Proteomes" id="UP001155220"/>
    </source>
</evidence>
<dbReference type="EMBL" id="JALHBS010000103">
    <property type="protein sequence ID" value="MCP3056601.1"/>
    <property type="molecule type" value="Genomic_DNA"/>
</dbReference>
<reference evidence="2" key="1">
    <citation type="submission" date="2022-03" db="EMBL/GenBank/DDBJ databases">
        <title>Aurantimonas Liuensis sp. Nov., isolated from the hadal seawater of the Mariana Trench.</title>
        <authorList>
            <person name="Liu R."/>
        </authorList>
    </citation>
    <scope>NUCLEOTIDE SEQUENCE</scope>
    <source>
        <strain evidence="2">LRZ36</strain>
    </source>
</reference>
<sequence length="69" mass="7095">MAKGGGKSHRSAGTGKFVTKAYANRNPKTTVGETRGGGSTHGAHRSAITGKFVGPAAAGRWPDRTIRDS</sequence>
<protein>
    <submittedName>
        <fullName evidence="2">Uncharacterized protein</fullName>
    </submittedName>
</protein>
<feature type="compositionally biased region" description="Basic residues" evidence="1">
    <location>
        <begin position="1"/>
        <end position="10"/>
    </location>
</feature>
<feature type="region of interest" description="Disordered" evidence="1">
    <location>
        <begin position="1"/>
        <end position="69"/>
    </location>
</feature>
<name>A0A9X2H975_9HYPH</name>
<gene>
    <name evidence="2" type="ORF">MJ956_15810</name>
</gene>
<dbReference type="RefSeq" id="WP_253965406.1">
    <property type="nucleotide sequence ID" value="NZ_JALHBS010000103.1"/>
</dbReference>
<keyword evidence="3" id="KW-1185">Reference proteome</keyword>
<proteinExistence type="predicted"/>
<dbReference type="Proteomes" id="UP001155220">
    <property type="component" value="Unassembled WGS sequence"/>
</dbReference>
<accession>A0A9X2H975</accession>
<dbReference type="AlphaFoldDB" id="A0A9X2H975"/>
<evidence type="ECO:0000256" key="1">
    <source>
        <dbReference type="SAM" id="MobiDB-lite"/>
    </source>
</evidence>
<organism evidence="2 3">
    <name type="scientific">Aurantimonas marianensis</name>
    <dbReference type="NCBI Taxonomy" id="2920428"/>
    <lineage>
        <taxon>Bacteria</taxon>
        <taxon>Pseudomonadati</taxon>
        <taxon>Pseudomonadota</taxon>
        <taxon>Alphaproteobacteria</taxon>
        <taxon>Hyphomicrobiales</taxon>
        <taxon>Aurantimonadaceae</taxon>
        <taxon>Aurantimonas</taxon>
    </lineage>
</organism>